<dbReference type="EMBL" id="RCZG01000001">
    <property type="protein sequence ID" value="TPG37039.1"/>
    <property type="molecule type" value="Genomic_DNA"/>
</dbReference>
<keyword evidence="2" id="KW-1185">Reference proteome</keyword>
<organism evidence="1 2">
    <name type="scientific">Mycolicibacterium hodleri</name>
    <dbReference type="NCBI Taxonomy" id="49897"/>
    <lineage>
        <taxon>Bacteria</taxon>
        <taxon>Bacillati</taxon>
        <taxon>Actinomycetota</taxon>
        <taxon>Actinomycetes</taxon>
        <taxon>Mycobacteriales</taxon>
        <taxon>Mycobacteriaceae</taxon>
        <taxon>Mycolicibacterium</taxon>
    </lineage>
</organism>
<gene>
    <name evidence="1" type="ORF">EAH80_04005</name>
</gene>
<accession>A0A502EJ13</accession>
<evidence type="ECO:0000313" key="2">
    <source>
        <dbReference type="Proteomes" id="UP000320095"/>
    </source>
</evidence>
<evidence type="ECO:0000313" key="1">
    <source>
        <dbReference type="EMBL" id="TPG37039.1"/>
    </source>
</evidence>
<dbReference type="Pfam" id="PF13830">
    <property type="entry name" value="DUF4192"/>
    <property type="match status" value="1"/>
</dbReference>
<dbReference type="InterPro" id="IPR025447">
    <property type="entry name" value="DUF4192"/>
</dbReference>
<dbReference type="OrthoDB" id="3264463at2"/>
<dbReference type="Proteomes" id="UP000320095">
    <property type="component" value="Unassembled WGS sequence"/>
</dbReference>
<proteinExistence type="predicted"/>
<comment type="caution">
    <text evidence="1">The sequence shown here is derived from an EMBL/GenBank/DDBJ whole genome shotgun (WGS) entry which is preliminary data.</text>
</comment>
<dbReference type="AlphaFoldDB" id="A0A502EJ13"/>
<protein>
    <submittedName>
        <fullName evidence="1">DUF4192 domain-containing protein</fullName>
    </submittedName>
</protein>
<sequence length="349" mass="37404">MTTFGASDFDLNRPAAMIAALPAVLGFVPEKSLVLLTVEDGGLGCVMRVDLSAALPETLAHLAEVATASDPDAAIAVVVDEDGASCRMCLDEHQALAADLKDQLDECGIELLATYVVDRLQAGGRWRRADTYAGAGTIEDPMSSPMAAAAVLDGRRLYARRAELEEVIATFDPIRAEALRAEMMRAEHDGDLRPDADARGDVEHALTMARGLSDGQTPSDADVARLGCGFTDPRVRDTLYALAVGTEASRAEALWAMLARTLPDPWRNEALVLLAFSAYARGDGPLAGVSLEAVLRKDGSHRMAVMLDQALQSGMRPDQIRELAQTGYRLAKRLGLRLPPRQGIDRRAG</sequence>
<name>A0A502EJ13_9MYCO</name>
<reference evidence="1 2" key="1">
    <citation type="journal article" date="2019" name="Environ. Microbiol.">
        <title>Species interactions and distinct microbial communities in high Arctic permafrost affected cryosols are associated with the CH4 and CO2 gas fluxes.</title>
        <authorList>
            <person name="Altshuler I."/>
            <person name="Hamel J."/>
            <person name="Turney S."/>
            <person name="Magnuson E."/>
            <person name="Levesque R."/>
            <person name="Greer C."/>
            <person name="Whyte L.G."/>
        </authorList>
    </citation>
    <scope>NUCLEOTIDE SEQUENCE [LARGE SCALE GENOMIC DNA]</scope>
    <source>
        <strain evidence="1 2">S5.20</strain>
    </source>
</reference>
<dbReference type="RefSeq" id="WP_140688100.1">
    <property type="nucleotide sequence ID" value="NZ_RCZG01000001.1"/>
</dbReference>